<evidence type="ECO:0000256" key="1">
    <source>
        <dbReference type="ARBA" id="ARBA00010884"/>
    </source>
</evidence>
<dbReference type="AlphaFoldDB" id="A0AAP0H2T1"/>
<dbReference type="Pfam" id="PF12146">
    <property type="entry name" value="Hydrolase_4"/>
    <property type="match status" value="1"/>
</dbReference>
<gene>
    <name evidence="5" type="ORF">SSX86_011516</name>
</gene>
<feature type="active site" description="Charge relay system" evidence="2">
    <location>
        <position position="260"/>
    </location>
</feature>
<feature type="active site" description="Charge relay system" evidence="2">
    <location>
        <position position="415"/>
    </location>
</feature>
<accession>A0AAP0H2T1</accession>
<dbReference type="InterPro" id="IPR012020">
    <property type="entry name" value="ABHD4"/>
</dbReference>
<dbReference type="SUPFAM" id="SSF53474">
    <property type="entry name" value="alpha/beta-Hydrolases"/>
    <property type="match status" value="1"/>
</dbReference>
<dbReference type="Gene3D" id="3.40.50.1820">
    <property type="entry name" value="alpha/beta hydrolase"/>
    <property type="match status" value="1"/>
</dbReference>
<dbReference type="EMBL" id="JBCNJP010000013">
    <property type="protein sequence ID" value="KAK9069612.1"/>
    <property type="molecule type" value="Genomic_DNA"/>
</dbReference>
<keyword evidence="3" id="KW-0812">Transmembrane</keyword>
<evidence type="ECO:0000256" key="3">
    <source>
        <dbReference type="SAM" id="Phobius"/>
    </source>
</evidence>
<sequence length="466" mass="52041">MSSGHGQQVQTGQHLGITVTVSELRRSEMETPAGADDVSPYQLLFTGLTLIPISFHLLMAFLVFIIFLYILLEIHIIYDIFSEFRGNYVSLTYNSSSDFYRDVVSKCHLLHGRYFSTPWLSSPHLQTILLHLLVKTRDFSYKRELFISSDGGTIALDWLMNFDDTRFQVNGDGGVAKVVPIVIVIPGLTSDSDAPYIKHVAYKMAKHGWNVVISNHRGLGGVPLTSDCFYTAGWTEDLREVVNHLHSTHPEAPLFAIGTSLGANILVKYLGEDGVNVPIVGAASICNPWDILMGDRFFGRGLMQRFYNRVLANALKDVARLHRVVYARIGDWEGIEKARSVGEFNKYTGRITGNFETVDAFHRWASSVHLVSNVRVPLVCINAIDDPVCTNEAIPWDECRMNKNIVLATTQHGGHNAFFEGMSGKNLWWVRAIEEYFSVLHSSLLMNKKTGHVVNAQGIQAGPAKV</sequence>
<evidence type="ECO:0000259" key="4">
    <source>
        <dbReference type="Pfam" id="PF12146"/>
    </source>
</evidence>
<keyword evidence="6" id="KW-1185">Reference proteome</keyword>
<feature type="domain" description="Serine aminopeptidase S33" evidence="4">
    <location>
        <begin position="180"/>
        <end position="317"/>
    </location>
</feature>
<dbReference type="GO" id="GO:0034338">
    <property type="term" value="F:short-chain carboxylesterase activity"/>
    <property type="evidence" value="ECO:0007669"/>
    <property type="project" value="TreeGrafter"/>
</dbReference>
<reference evidence="5 6" key="1">
    <citation type="submission" date="2024-04" db="EMBL/GenBank/DDBJ databases">
        <title>The reference genome of an endangered Asteraceae, Deinandra increscens subsp. villosa, native to the Central Coast of California.</title>
        <authorList>
            <person name="Guilliams M."/>
            <person name="Hasenstab-Lehman K."/>
            <person name="Meyer R."/>
            <person name="Mcevoy S."/>
        </authorList>
    </citation>
    <scope>NUCLEOTIDE SEQUENCE [LARGE SCALE GENOMIC DNA]</scope>
    <source>
        <tissue evidence="5">Leaf</tissue>
    </source>
</reference>
<dbReference type="FunFam" id="3.40.50.1820:FF:000071">
    <property type="entry name" value="Embryogenesis-associated protein EMB8"/>
    <property type="match status" value="1"/>
</dbReference>
<protein>
    <recommendedName>
        <fullName evidence="4">Serine aminopeptidase S33 domain-containing protein</fullName>
    </recommendedName>
</protein>
<keyword evidence="3" id="KW-1133">Transmembrane helix</keyword>
<comment type="similarity">
    <text evidence="1">Belongs to the AB hydrolase superfamily. AB hydrolase 4 family.</text>
</comment>
<organism evidence="5 6">
    <name type="scientific">Deinandra increscens subsp. villosa</name>
    <dbReference type="NCBI Taxonomy" id="3103831"/>
    <lineage>
        <taxon>Eukaryota</taxon>
        <taxon>Viridiplantae</taxon>
        <taxon>Streptophyta</taxon>
        <taxon>Embryophyta</taxon>
        <taxon>Tracheophyta</taxon>
        <taxon>Spermatophyta</taxon>
        <taxon>Magnoliopsida</taxon>
        <taxon>eudicotyledons</taxon>
        <taxon>Gunneridae</taxon>
        <taxon>Pentapetalae</taxon>
        <taxon>asterids</taxon>
        <taxon>campanulids</taxon>
        <taxon>Asterales</taxon>
        <taxon>Asteraceae</taxon>
        <taxon>Asteroideae</taxon>
        <taxon>Heliantheae alliance</taxon>
        <taxon>Madieae</taxon>
        <taxon>Madiinae</taxon>
        <taxon>Deinandra</taxon>
    </lineage>
</organism>
<dbReference type="PANTHER" id="PTHR10794">
    <property type="entry name" value="ABHYDROLASE DOMAIN-CONTAINING PROTEIN"/>
    <property type="match status" value="1"/>
</dbReference>
<evidence type="ECO:0000313" key="5">
    <source>
        <dbReference type="EMBL" id="KAK9069612.1"/>
    </source>
</evidence>
<evidence type="ECO:0000256" key="2">
    <source>
        <dbReference type="PIRSR" id="PIRSR005211-1"/>
    </source>
</evidence>
<proteinExistence type="inferred from homology"/>
<keyword evidence="3" id="KW-0472">Membrane</keyword>
<dbReference type="GO" id="GO:0047372">
    <property type="term" value="F:monoacylglycerol lipase activity"/>
    <property type="evidence" value="ECO:0007669"/>
    <property type="project" value="TreeGrafter"/>
</dbReference>
<feature type="transmembrane region" description="Helical" evidence="3">
    <location>
        <begin position="50"/>
        <end position="72"/>
    </location>
</feature>
<dbReference type="PIRSF" id="PIRSF005211">
    <property type="entry name" value="Ab_hydro_YheT"/>
    <property type="match status" value="1"/>
</dbReference>
<name>A0AAP0H2T1_9ASTR</name>
<feature type="active site" description="Charge relay system" evidence="2">
    <location>
        <position position="386"/>
    </location>
</feature>
<dbReference type="InterPro" id="IPR029058">
    <property type="entry name" value="AB_hydrolase_fold"/>
</dbReference>
<comment type="caution">
    <text evidence="5">The sequence shown here is derived from an EMBL/GenBank/DDBJ whole genome shotgun (WGS) entry which is preliminary data.</text>
</comment>
<dbReference type="InterPro" id="IPR022742">
    <property type="entry name" value="Hydrolase_4"/>
</dbReference>
<dbReference type="PANTHER" id="PTHR10794:SF95">
    <property type="entry name" value="ALCOHOL O-ACETYLTRANSFERASE"/>
    <property type="match status" value="1"/>
</dbReference>
<dbReference type="Proteomes" id="UP001408789">
    <property type="component" value="Unassembled WGS sequence"/>
</dbReference>
<dbReference type="InterPro" id="IPR050960">
    <property type="entry name" value="AB_hydrolase_4_sf"/>
</dbReference>
<evidence type="ECO:0000313" key="6">
    <source>
        <dbReference type="Proteomes" id="UP001408789"/>
    </source>
</evidence>